<evidence type="ECO:0000313" key="2">
    <source>
        <dbReference type="Proteomes" id="UP000198893"/>
    </source>
</evidence>
<reference evidence="1 2" key="1">
    <citation type="submission" date="2016-10" db="EMBL/GenBank/DDBJ databases">
        <authorList>
            <person name="de Groot N.N."/>
        </authorList>
    </citation>
    <scope>NUCLEOTIDE SEQUENCE [LARGE SCALE GENOMIC DNA]</scope>
    <source>
        <strain evidence="1 2">DSM 27842</strain>
    </source>
</reference>
<gene>
    <name evidence="1" type="ORF">SAMN04490248_108128</name>
</gene>
<sequence>MKTSPILGVLLALILIVPAALLAGERGPVTNLPMPRFVSLKATKANIRRGPSLTHRIDWVFQRRDMPLQITAEHGHWRRVRDRDGVGGWVHYSLLSGARTVLVERDMLPLAMRPEPDTPALAHLELGVIAELDDCLPDWCRISAGGYRGWARKTDLWGVAPEELRD</sequence>
<proteinExistence type="predicted"/>
<dbReference type="Proteomes" id="UP000198893">
    <property type="component" value="Unassembled WGS sequence"/>
</dbReference>
<keyword evidence="2" id="KW-1185">Reference proteome</keyword>
<accession>A0A1H8RFB5</accession>
<dbReference type="EMBL" id="FODS01000008">
    <property type="protein sequence ID" value="SEO64957.1"/>
    <property type="molecule type" value="Genomic_DNA"/>
</dbReference>
<dbReference type="AlphaFoldDB" id="A0A1H8RFB5"/>
<dbReference type="STRING" id="569882.SAMN04490248_108128"/>
<evidence type="ECO:0000313" key="1">
    <source>
        <dbReference type="EMBL" id="SEO64957.1"/>
    </source>
</evidence>
<dbReference type="RefSeq" id="WP_093117633.1">
    <property type="nucleotide sequence ID" value="NZ_FODS01000008.1"/>
</dbReference>
<dbReference type="Gene3D" id="2.30.30.40">
    <property type="entry name" value="SH3 Domains"/>
    <property type="match status" value="1"/>
</dbReference>
<dbReference type="OrthoDB" id="9810773at2"/>
<organism evidence="1 2">
    <name type="scientific">Salinihabitans flavidus</name>
    <dbReference type="NCBI Taxonomy" id="569882"/>
    <lineage>
        <taxon>Bacteria</taxon>
        <taxon>Pseudomonadati</taxon>
        <taxon>Pseudomonadota</taxon>
        <taxon>Alphaproteobacteria</taxon>
        <taxon>Rhodobacterales</taxon>
        <taxon>Roseobacteraceae</taxon>
        <taxon>Salinihabitans</taxon>
    </lineage>
</organism>
<name>A0A1H8RFB5_9RHOB</name>
<protein>
    <submittedName>
        <fullName evidence="1">SH3-like domain-containing protein</fullName>
    </submittedName>
</protein>
<dbReference type="InterPro" id="IPR010466">
    <property type="entry name" value="DUF1058"/>
</dbReference>
<dbReference type="Pfam" id="PF06347">
    <property type="entry name" value="SH3_4"/>
    <property type="match status" value="2"/>
</dbReference>